<dbReference type="Proteomes" id="UP000324222">
    <property type="component" value="Unassembled WGS sequence"/>
</dbReference>
<comment type="caution">
    <text evidence="1">The sequence shown here is derived from an EMBL/GenBank/DDBJ whole genome shotgun (WGS) entry which is preliminary data.</text>
</comment>
<keyword evidence="2" id="KW-1185">Reference proteome</keyword>
<protein>
    <submittedName>
        <fullName evidence="1">Uncharacterized protein</fullName>
    </submittedName>
</protein>
<dbReference type="EMBL" id="VSRR010115792">
    <property type="protein sequence ID" value="MPC98830.1"/>
    <property type="molecule type" value="Genomic_DNA"/>
</dbReference>
<name>A0A5B7JPU7_PORTR</name>
<proteinExistence type="predicted"/>
<organism evidence="1 2">
    <name type="scientific">Portunus trituberculatus</name>
    <name type="common">Swimming crab</name>
    <name type="synonym">Neptunus trituberculatus</name>
    <dbReference type="NCBI Taxonomy" id="210409"/>
    <lineage>
        <taxon>Eukaryota</taxon>
        <taxon>Metazoa</taxon>
        <taxon>Ecdysozoa</taxon>
        <taxon>Arthropoda</taxon>
        <taxon>Crustacea</taxon>
        <taxon>Multicrustacea</taxon>
        <taxon>Malacostraca</taxon>
        <taxon>Eumalacostraca</taxon>
        <taxon>Eucarida</taxon>
        <taxon>Decapoda</taxon>
        <taxon>Pleocyemata</taxon>
        <taxon>Brachyura</taxon>
        <taxon>Eubrachyura</taxon>
        <taxon>Portunoidea</taxon>
        <taxon>Portunidae</taxon>
        <taxon>Portuninae</taxon>
        <taxon>Portunus</taxon>
    </lineage>
</organism>
<evidence type="ECO:0000313" key="2">
    <source>
        <dbReference type="Proteomes" id="UP000324222"/>
    </source>
</evidence>
<accession>A0A5B7JPU7</accession>
<dbReference type="AlphaFoldDB" id="A0A5B7JPU7"/>
<evidence type="ECO:0000313" key="1">
    <source>
        <dbReference type="EMBL" id="MPC98830.1"/>
    </source>
</evidence>
<reference evidence="1 2" key="1">
    <citation type="submission" date="2019-05" db="EMBL/GenBank/DDBJ databases">
        <title>Another draft genome of Portunus trituberculatus and its Hox gene families provides insights of decapod evolution.</title>
        <authorList>
            <person name="Jeong J.-H."/>
            <person name="Song I."/>
            <person name="Kim S."/>
            <person name="Choi T."/>
            <person name="Kim D."/>
            <person name="Ryu S."/>
            <person name="Kim W."/>
        </authorList>
    </citation>
    <scope>NUCLEOTIDE SEQUENCE [LARGE SCALE GENOMIC DNA]</scope>
    <source>
        <tissue evidence="1">Muscle</tissue>
    </source>
</reference>
<gene>
    <name evidence="1" type="ORF">E2C01_094215</name>
</gene>
<sequence>MSIGEAAFEPLTRPLWKESIDDVEKKRRKRKDIYLAHWNCMEEKQPGIPLVYAAQAVAAHSPSPGTFCHARRMFPKARVIVRRRGGIKTIF</sequence>